<feature type="signal peptide" evidence="1">
    <location>
        <begin position="1"/>
        <end position="20"/>
    </location>
</feature>
<dbReference type="OrthoDB" id="5884936at2759"/>
<feature type="chain" id="PRO_5016669932" evidence="1">
    <location>
        <begin position="21"/>
        <end position="129"/>
    </location>
</feature>
<evidence type="ECO:0000313" key="2">
    <source>
        <dbReference type="EMBL" id="RCN31502.1"/>
    </source>
</evidence>
<proteinExistence type="predicted"/>
<organism evidence="2 3">
    <name type="scientific">Ancylostoma caninum</name>
    <name type="common">Dog hookworm</name>
    <dbReference type="NCBI Taxonomy" id="29170"/>
    <lineage>
        <taxon>Eukaryota</taxon>
        <taxon>Metazoa</taxon>
        <taxon>Ecdysozoa</taxon>
        <taxon>Nematoda</taxon>
        <taxon>Chromadorea</taxon>
        <taxon>Rhabditida</taxon>
        <taxon>Rhabditina</taxon>
        <taxon>Rhabditomorpha</taxon>
        <taxon>Strongyloidea</taxon>
        <taxon>Ancylostomatidae</taxon>
        <taxon>Ancylostomatinae</taxon>
        <taxon>Ancylostoma</taxon>
    </lineage>
</organism>
<name>A0A368FHG5_ANCCA</name>
<comment type="caution">
    <text evidence="2">The sequence shown here is derived from an EMBL/GenBank/DDBJ whole genome shotgun (WGS) entry which is preliminary data.</text>
</comment>
<evidence type="ECO:0000313" key="3">
    <source>
        <dbReference type="Proteomes" id="UP000252519"/>
    </source>
</evidence>
<evidence type="ECO:0000256" key="1">
    <source>
        <dbReference type="SAM" id="SignalP"/>
    </source>
</evidence>
<protein>
    <submittedName>
        <fullName evidence="2">Uncharacterized protein</fullName>
    </submittedName>
</protein>
<feature type="non-terminal residue" evidence="2">
    <location>
        <position position="129"/>
    </location>
</feature>
<dbReference type="EMBL" id="JOJR01001286">
    <property type="protein sequence ID" value="RCN31502.1"/>
    <property type="molecule type" value="Genomic_DNA"/>
</dbReference>
<gene>
    <name evidence="2" type="ORF">ANCCAN_22706</name>
</gene>
<keyword evidence="3" id="KW-1185">Reference proteome</keyword>
<reference evidence="2 3" key="1">
    <citation type="submission" date="2014-10" db="EMBL/GenBank/DDBJ databases">
        <title>Draft genome of the hookworm Ancylostoma caninum.</title>
        <authorList>
            <person name="Mitreva M."/>
        </authorList>
    </citation>
    <scope>NUCLEOTIDE SEQUENCE [LARGE SCALE GENOMIC DNA]</scope>
    <source>
        <strain evidence="2 3">Baltimore</strain>
    </source>
</reference>
<keyword evidence="1" id="KW-0732">Signal</keyword>
<dbReference type="Proteomes" id="UP000252519">
    <property type="component" value="Unassembled WGS sequence"/>
</dbReference>
<sequence>MRFSHAVVIALALQVQGCEAGLFDWVANLWNDHVKPFFVSTAEKVANFVTNAWNSVKRAATTVYNWVKNAIMAVIGKVREWGETDWDCGADNFWPSKVAAKLQAEIVCKRIYEKINDACKRHDSCYSKK</sequence>
<accession>A0A368FHG5</accession>
<dbReference type="AlphaFoldDB" id="A0A368FHG5"/>